<dbReference type="InterPro" id="IPR011006">
    <property type="entry name" value="CheY-like_superfamily"/>
</dbReference>
<evidence type="ECO:0000256" key="2">
    <source>
        <dbReference type="ARBA" id="ARBA00023012"/>
    </source>
</evidence>
<gene>
    <name evidence="8" type="ORF">SAMN05421853_101523</name>
</gene>
<dbReference type="Proteomes" id="UP000243106">
    <property type="component" value="Unassembled WGS sequence"/>
</dbReference>
<keyword evidence="5" id="KW-0804">Transcription</keyword>
<evidence type="ECO:0000256" key="1">
    <source>
        <dbReference type="ARBA" id="ARBA00022553"/>
    </source>
</evidence>
<dbReference type="GO" id="GO:0032993">
    <property type="term" value="C:protein-DNA complex"/>
    <property type="evidence" value="ECO:0007669"/>
    <property type="project" value="TreeGrafter"/>
</dbReference>
<dbReference type="SUPFAM" id="SSF52172">
    <property type="entry name" value="CheY-like"/>
    <property type="match status" value="1"/>
</dbReference>
<sequence>MENIDQSDDMAVLIADDDIEFSERLGRALARRGFVPTVTQSCSDARRIASTEKPAFAVCDLRLQDGSGLDIVEALKKARPDARSIILTGYGDTPTVVAAIKLGAFDYLAKPASGDEIAHALLADPASSKGLPDTIVEPEQARLTHIARIFEEVDGNVSEAARRLGMHRRTLQRILQRARAKGHASF</sequence>
<keyword evidence="9" id="KW-1185">Reference proteome</keyword>
<keyword evidence="3" id="KW-0805">Transcription regulation</keyword>
<protein>
    <submittedName>
        <fullName evidence="8">Two-component system, response regulator RegA</fullName>
    </submittedName>
</protein>
<dbReference type="EMBL" id="FOXV01000001">
    <property type="protein sequence ID" value="SFQ06975.1"/>
    <property type="molecule type" value="Genomic_DNA"/>
</dbReference>
<evidence type="ECO:0000313" key="8">
    <source>
        <dbReference type="EMBL" id="SFQ06975.1"/>
    </source>
</evidence>
<reference evidence="9" key="1">
    <citation type="submission" date="2016-10" db="EMBL/GenBank/DDBJ databases">
        <authorList>
            <person name="Varghese N."/>
            <person name="Submissions S."/>
        </authorList>
    </citation>
    <scope>NUCLEOTIDE SEQUENCE [LARGE SCALE GENOMIC DNA]</scope>
    <source>
        <strain evidence="9">JCM 10271</strain>
    </source>
</reference>
<evidence type="ECO:0000259" key="7">
    <source>
        <dbReference type="PROSITE" id="PS50110"/>
    </source>
</evidence>
<dbReference type="InterPro" id="IPR001789">
    <property type="entry name" value="Sig_transdc_resp-reg_receiver"/>
</dbReference>
<dbReference type="SUPFAM" id="SSF46689">
    <property type="entry name" value="Homeodomain-like"/>
    <property type="match status" value="1"/>
</dbReference>
<organism evidence="8 9">
    <name type="scientific">Roseivivax halotolerans</name>
    <dbReference type="NCBI Taxonomy" id="93684"/>
    <lineage>
        <taxon>Bacteria</taxon>
        <taxon>Pseudomonadati</taxon>
        <taxon>Pseudomonadota</taxon>
        <taxon>Alphaproteobacteria</taxon>
        <taxon>Rhodobacterales</taxon>
        <taxon>Roseobacteraceae</taxon>
        <taxon>Roseivivax</taxon>
    </lineage>
</organism>
<dbReference type="GO" id="GO:0000976">
    <property type="term" value="F:transcription cis-regulatory region binding"/>
    <property type="evidence" value="ECO:0007669"/>
    <property type="project" value="TreeGrafter"/>
</dbReference>
<dbReference type="InterPro" id="IPR039420">
    <property type="entry name" value="WalR-like"/>
</dbReference>
<dbReference type="AlphaFoldDB" id="A0A1I5VHJ4"/>
<dbReference type="PANTHER" id="PTHR48111">
    <property type="entry name" value="REGULATOR OF RPOS"/>
    <property type="match status" value="1"/>
</dbReference>
<proteinExistence type="predicted"/>
<evidence type="ECO:0000313" key="9">
    <source>
        <dbReference type="Proteomes" id="UP000243106"/>
    </source>
</evidence>
<keyword evidence="2" id="KW-0902">Two-component regulatory system</keyword>
<dbReference type="Gene3D" id="3.40.50.2300">
    <property type="match status" value="1"/>
</dbReference>
<accession>A0A1I5VHJ4</accession>
<dbReference type="PRINTS" id="PR01590">
    <property type="entry name" value="HTHFIS"/>
</dbReference>
<feature type="domain" description="Response regulatory" evidence="7">
    <location>
        <begin position="11"/>
        <end position="125"/>
    </location>
</feature>
<evidence type="ECO:0000256" key="5">
    <source>
        <dbReference type="ARBA" id="ARBA00023163"/>
    </source>
</evidence>
<evidence type="ECO:0000256" key="4">
    <source>
        <dbReference type="ARBA" id="ARBA00023125"/>
    </source>
</evidence>
<dbReference type="CDD" id="cd17563">
    <property type="entry name" value="REC_RegA-like"/>
    <property type="match status" value="1"/>
</dbReference>
<dbReference type="Pfam" id="PF00072">
    <property type="entry name" value="Response_reg"/>
    <property type="match status" value="1"/>
</dbReference>
<evidence type="ECO:0000256" key="3">
    <source>
        <dbReference type="ARBA" id="ARBA00023015"/>
    </source>
</evidence>
<dbReference type="STRING" id="93684.SAMN05421853_101523"/>
<dbReference type="PANTHER" id="PTHR48111:SF1">
    <property type="entry name" value="TWO-COMPONENT RESPONSE REGULATOR ORR33"/>
    <property type="match status" value="1"/>
</dbReference>
<dbReference type="PROSITE" id="PS50110">
    <property type="entry name" value="RESPONSE_REGULATORY"/>
    <property type="match status" value="1"/>
</dbReference>
<evidence type="ECO:0000256" key="6">
    <source>
        <dbReference type="PROSITE-ProRule" id="PRU00169"/>
    </source>
</evidence>
<keyword evidence="1 6" id="KW-0597">Phosphoprotein</keyword>
<dbReference type="SMART" id="SM00448">
    <property type="entry name" value="REC"/>
    <property type="match status" value="1"/>
</dbReference>
<feature type="modified residue" description="4-aspartylphosphate" evidence="6">
    <location>
        <position position="60"/>
    </location>
</feature>
<dbReference type="GO" id="GO:0006355">
    <property type="term" value="P:regulation of DNA-templated transcription"/>
    <property type="evidence" value="ECO:0007669"/>
    <property type="project" value="TreeGrafter"/>
</dbReference>
<dbReference type="InterPro" id="IPR009057">
    <property type="entry name" value="Homeodomain-like_sf"/>
</dbReference>
<keyword evidence="4" id="KW-0238">DNA-binding</keyword>
<dbReference type="GO" id="GO:0000156">
    <property type="term" value="F:phosphorelay response regulator activity"/>
    <property type="evidence" value="ECO:0007669"/>
    <property type="project" value="TreeGrafter"/>
</dbReference>
<dbReference type="Gene3D" id="1.10.10.60">
    <property type="entry name" value="Homeodomain-like"/>
    <property type="match status" value="1"/>
</dbReference>
<dbReference type="InterPro" id="IPR002197">
    <property type="entry name" value="HTH_Fis"/>
</dbReference>
<dbReference type="Pfam" id="PF02954">
    <property type="entry name" value="HTH_8"/>
    <property type="match status" value="1"/>
</dbReference>
<name>A0A1I5VHJ4_9RHOB</name>
<dbReference type="GO" id="GO:0005829">
    <property type="term" value="C:cytosol"/>
    <property type="evidence" value="ECO:0007669"/>
    <property type="project" value="TreeGrafter"/>
</dbReference>